<evidence type="ECO:0000313" key="3">
    <source>
        <dbReference type="Proteomes" id="UP001565243"/>
    </source>
</evidence>
<dbReference type="RefSeq" id="WP_253455955.1">
    <property type="nucleotide sequence ID" value="NZ_JBGFFX010000003.1"/>
</dbReference>
<name>A0ABV4E5P1_9GAMM</name>
<accession>A0ABV4E5P1</accession>
<sequence>MKGFIFSFMLGTIVLSAPVLASNAQQQDAQTIKIEQWADSNPEEFNTFLVKCNENKVFRLDNLRSCSIASSYKAEQISNQYRKEVQSAQSAPSY</sequence>
<evidence type="ECO:0000313" key="2">
    <source>
        <dbReference type="EMBL" id="MEY8770144.1"/>
    </source>
</evidence>
<feature type="chain" id="PRO_5045532911" evidence="1">
    <location>
        <begin position="22"/>
        <end position="94"/>
    </location>
</feature>
<protein>
    <submittedName>
        <fullName evidence="2">Uncharacterized protein</fullName>
    </submittedName>
</protein>
<comment type="caution">
    <text evidence="2">The sequence shown here is derived from an EMBL/GenBank/DDBJ whole genome shotgun (WGS) entry which is preliminary data.</text>
</comment>
<dbReference type="Proteomes" id="UP001565243">
    <property type="component" value="Unassembled WGS sequence"/>
</dbReference>
<gene>
    <name evidence="2" type="ORF">AB6T85_06830</name>
</gene>
<reference evidence="2 3" key="1">
    <citation type="submission" date="2024-07" db="EMBL/GenBank/DDBJ databases">
        <authorList>
            <person name="Hebao G."/>
        </authorList>
    </citation>
    <scope>NUCLEOTIDE SEQUENCE [LARGE SCALE GENOMIC DNA]</scope>
    <source>
        <strain evidence="2 3">ACCC 02193</strain>
    </source>
</reference>
<keyword evidence="3" id="KW-1185">Reference proteome</keyword>
<feature type="signal peptide" evidence="1">
    <location>
        <begin position="1"/>
        <end position="21"/>
    </location>
</feature>
<keyword evidence="1" id="KW-0732">Signal</keyword>
<proteinExistence type="predicted"/>
<organism evidence="2 3">
    <name type="scientific">Erwinia aeris</name>
    <dbReference type="NCBI Taxonomy" id="3239803"/>
    <lineage>
        <taxon>Bacteria</taxon>
        <taxon>Pseudomonadati</taxon>
        <taxon>Pseudomonadota</taxon>
        <taxon>Gammaproteobacteria</taxon>
        <taxon>Enterobacterales</taxon>
        <taxon>Erwiniaceae</taxon>
        <taxon>Erwinia</taxon>
    </lineage>
</organism>
<evidence type="ECO:0000256" key="1">
    <source>
        <dbReference type="SAM" id="SignalP"/>
    </source>
</evidence>
<dbReference type="EMBL" id="JBGFFX010000003">
    <property type="protein sequence ID" value="MEY8770144.1"/>
    <property type="molecule type" value="Genomic_DNA"/>
</dbReference>